<comment type="caution">
    <text evidence="1">The sequence shown here is derived from an EMBL/GenBank/DDBJ whole genome shotgun (WGS) entry which is preliminary data.</text>
</comment>
<proteinExistence type="predicted"/>
<evidence type="ECO:0000313" key="2">
    <source>
        <dbReference type="Proteomes" id="UP000638648"/>
    </source>
</evidence>
<reference evidence="1" key="1">
    <citation type="submission" date="2020-10" db="EMBL/GenBank/DDBJ databases">
        <title>Sequencing the genomes of 1000 actinobacteria strains.</title>
        <authorList>
            <person name="Klenk H.-P."/>
        </authorList>
    </citation>
    <scope>NUCLEOTIDE SEQUENCE</scope>
    <source>
        <strain evidence="1">DSM 45354</strain>
    </source>
</reference>
<name>A0A927N082_9ACTN</name>
<dbReference type="EMBL" id="JADBEM010000001">
    <property type="protein sequence ID" value="MBE1610220.1"/>
    <property type="molecule type" value="Genomic_DNA"/>
</dbReference>
<dbReference type="Proteomes" id="UP000638648">
    <property type="component" value="Unassembled WGS sequence"/>
</dbReference>
<dbReference type="AlphaFoldDB" id="A0A927N082"/>
<dbReference type="RefSeq" id="WP_192753620.1">
    <property type="nucleotide sequence ID" value="NZ_BAABJL010000057.1"/>
</dbReference>
<protein>
    <submittedName>
        <fullName evidence="1">Uncharacterized protein</fullName>
    </submittedName>
</protein>
<sequence>MPLLRRGADTETTFVLAGFTTQDAYERRAPDWEPPDTFDSPDAATVAARSWIEATSPQAQVEVIQLARRAGKVLRVVTADGHDDAASLPI</sequence>
<evidence type="ECO:0000313" key="1">
    <source>
        <dbReference type="EMBL" id="MBE1610220.1"/>
    </source>
</evidence>
<keyword evidence="2" id="KW-1185">Reference proteome</keyword>
<organism evidence="1 2">
    <name type="scientific">Actinopolymorpha pittospori</name>
    <dbReference type="NCBI Taxonomy" id="648752"/>
    <lineage>
        <taxon>Bacteria</taxon>
        <taxon>Bacillati</taxon>
        <taxon>Actinomycetota</taxon>
        <taxon>Actinomycetes</taxon>
        <taxon>Propionibacteriales</taxon>
        <taxon>Actinopolymorphaceae</taxon>
        <taxon>Actinopolymorpha</taxon>
    </lineage>
</organism>
<accession>A0A927N082</accession>
<gene>
    <name evidence="1" type="ORF">HEB94_007068</name>
</gene>